<dbReference type="Proteomes" id="UP000310719">
    <property type="component" value="Chromosome"/>
</dbReference>
<keyword evidence="1" id="KW-0456">Lyase</keyword>
<name>A0A4U9J2M8_9ENTR</name>
<evidence type="ECO:0000313" key="2">
    <source>
        <dbReference type="Proteomes" id="UP000310719"/>
    </source>
</evidence>
<proteinExistence type="predicted"/>
<gene>
    <name evidence="1" type="primary">argH_2</name>
    <name evidence="1" type="ORF">NCTC13032_07222</name>
</gene>
<dbReference type="GO" id="GO:0004056">
    <property type="term" value="F:argininosuccinate lyase activity"/>
    <property type="evidence" value="ECO:0007669"/>
    <property type="project" value="UniProtKB-EC"/>
</dbReference>
<dbReference type="Gene3D" id="1.10.40.30">
    <property type="entry name" value="Fumarase/aspartase (C-terminal domain)"/>
    <property type="match status" value="1"/>
</dbReference>
<evidence type="ECO:0000313" key="1">
    <source>
        <dbReference type="EMBL" id="VTP82919.1"/>
    </source>
</evidence>
<dbReference type="Gene3D" id="1.20.200.10">
    <property type="entry name" value="Fumarase/aspartase (Central domain)"/>
    <property type="match status" value="1"/>
</dbReference>
<accession>A0A4U9J2M8</accession>
<dbReference type="EC" id="4.3.2.1" evidence="1"/>
<reference evidence="1 2" key="1">
    <citation type="submission" date="2019-05" db="EMBL/GenBank/DDBJ databases">
        <authorList>
            <consortium name="Pathogen Informatics"/>
        </authorList>
    </citation>
    <scope>NUCLEOTIDE SEQUENCE [LARGE SCALE GENOMIC DNA]</scope>
    <source>
        <strain evidence="1 2">NCTC13032</strain>
    </source>
</reference>
<dbReference type="AlphaFoldDB" id="A0A4U9J2M8"/>
<dbReference type="EMBL" id="LR590464">
    <property type="protein sequence ID" value="VTP82919.1"/>
    <property type="molecule type" value="Genomic_DNA"/>
</dbReference>
<sequence length="42" mass="4645">MAALVLDGIQVKRPRCQEAAQQGYANSTELADYLGRQRRAVP</sequence>
<organism evidence="1 2">
    <name type="scientific">Leclercia adecarboxylata</name>
    <dbReference type="NCBI Taxonomy" id="83655"/>
    <lineage>
        <taxon>Bacteria</taxon>
        <taxon>Pseudomonadati</taxon>
        <taxon>Pseudomonadota</taxon>
        <taxon>Gammaproteobacteria</taxon>
        <taxon>Enterobacterales</taxon>
        <taxon>Enterobacteriaceae</taxon>
        <taxon>Leclercia</taxon>
    </lineage>
</organism>
<protein>
    <submittedName>
        <fullName evidence="1">Argininosuccinate lyase</fullName>
        <ecNumber evidence="1">4.3.2.1</ecNumber>
    </submittedName>
</protein>